<dbReference type="AlphaFoldDB" id="W7EDX1"/>
<evidence type="ECO:0000256" key="2">
    <source>
        <dbReference type="SAM" id="SignalP"/>
    </source>
</evidence>
<dbReference type="EMBL" id="KI968756">
    <property type="protein sequence ID" value="EUN25134.1"/>
    <property type="molecule type" value="Genomic_DNA"/>
</dbReference>
<dbReference type="GeneID" id="26254099"/>
<keyword evidence="4" id="KW-1185">Reference proteome</keyword>
<proteinExistence type="predicted"/>
<name>W7EDX1_BIPV3</name>
<dbReference type="Proteomes" id="UP000054337">
    <property type="component" value="Unassembled WGS sequence"/>
</dbReference>
<reference evidence="3 4" key="1">
    <citation type="journal article" date="2013" name="PLoS Genet.">
        <title>Comparative genome structure, secondary metabolite, and effector coding capacity across Cochliobolus pathogens.</title>
        <authorList>
            <person name="Condon B.J."/>
            <person name="Leng Y."/>
            <person name="Wu D."/>
            <person name="Bushley K.E."/>
            <person name="Ohm R.A."/>
            <person name="Otillar R."/>
            <person name="Martin J."/>
            <person name="Schackwitz W."/>
            <person name="Grimwood J."/>
            <person name="MohdZainudin N."/>
            <person name="Xue C."/>
            <person name="Wang R."/>
            <person name="Manning V.A."/>
            <person name="Dhillon B."/>
            <person name="Tu Z.J."/>
            <person name="Steffenson B.J."/>
            <person name="Salamov A."/>
            <person name="Sun H."/>
            <person name="Lowry S."/>
            <person name="LaButti K."/>
            <person name="Han J."/>
            <person name="Copeland A."/>
            <person name="Lindquist E."/>
            <person name="Barry K."/>
            <person name="Schmutz J."/>
            <person name="Baker S.E."/>
            <person name="Ciuffetti L.M."/>
            <person name="Grigoriev I.V."/>
            <person name="Zhong S."/>
            <person name="Turgeon B.G."/>
        </authorList>
    </citation>
    <scope>NUCLEOTIDE SEQUENCE [LARGE SCALE GENOMIC DNA]</scope>
    <source>
        <strain evidence="3 4">FI3</strain>
    </source>
</reference>
<feature type="signal peptide" evidence="2">
    <location>
        <begin position="1"/>
        <end position="17"/>
    </location>
</feature>
<dbReference type="RefSeq" id="XP_014554710.1">
    <property type="nucleotide sequence ID" value="XM_014699224.1"/>
</dbReference>
<dbReference type="HOGENOM" id="CLU_2183487_0_0_1"/>
<evidence type="ECO:0000313" key="3">
    <source>
        <dbReference type="EMBL" id="EUN25134.1"/>
    </source>
</evidence>
<feature type="compositionally biased region" description="Basic and acidic residues" evidence="1">
    <location>
        <begin position="47"/>
        <end position="60"/>
    </location>
</feature>
<gene>
    <name evidence="3" type="ORF">COCVIDRAFT_28283</name>
</gene>
<sequence>MRFSALVTPILVGLALAAPTPRAGDLERFDALTTVSEKRGLQFADDDINKRAPREEDKRGLQFADDDIDRRAPREEDKRGIVREDKRGIVREDKRGVVQEDNGDIIQKK</sequence>
<evidence type="ECO:0000313" key="4">
    <source>
        <dbReference type="Proteomes" id="UP000054337"/>
    </source>
</evidence>
<evidence type="ECO:0000256" key="1">
    <source>
        <dbReference type="SAM" id="MobiDB-lite"/>
    </source>
</evidence>
<keyword evidence="2" id="KW-0732">Signal</keyword>
<feature type="compositionally biased region" description="Basic and acidic residues" evidence="1">
    <location>
        <begin position="68"/>
        <end position="79"/>
    </location>
</feature>
<feature type="chain" id="PRO_5004893997" evidence="2">
    <location>
        <begin position="18"/>
        <end position="109"/>
    </location>
</feature>
<protein>
    <submittedName>
        <fullName evidence="3">Uncharacterized protein</fullName>
    </submittedName>
</protein>
<feature type="region of interest" description="Disordered" evidence="1">
    <location>
        <begin position="44"/>
        <end position="79"/>
    </location>
</feature>
<accession>W7EDX1</accession>
<organism evidence="3 4">
    <name type="scientific">Bipolaris victoriae (strain FI3)</name>
    <name type="common">Victoria blight of oats agent</name>
    <name type="synonym">Cochliobolus victoriae</name>
    <dbReference type="NCBI Taxonomy" id="930091"/>
    <lineage>
        <taxon>Eukaryota</taxon>
        <taxon>Fungi</taxon>
        <taxon>Dikarya</taxon>
        <taxon>Ascomycota</taxon>
        <taxon>Pezizomycotina</taxon>
        <taxon>Dothideomycetes</taxon>
        <taxon>Pleosporomycetidae</taxon>
        <taxon>Pleosporales</taxon>
        <taxon>Pleosporineae</taxon>
        <taxon>Pleosporaceae</taxon>
        <taxon>Bipolaris</taxon>
    </lineage>
</organism>